<dbReference type="PANTHER" id="PTHR11927:SF9">
    <property type="entry name" value="L-FUCOSYLTRANSFERASE"/>
    <property type="match status" value="1"/>
</dbReference>
<dbReference type="EMBL" id="CP095061">
    <property type="protein sequence ID" value="UOQ67219.1"/>
    <property type="molecule type" value="Genomic_DNA"/>
</dbReference>
<protein>
    <submittedName>
        <fullName evidence="4">Alpha-1,2-fucosyltransferase</fullName>
    </submittedName>
</protein>
<dbReference type="Pfam" id="PF01531">
    <property type="entry name" value="Glyco_transf_11"/>
    <property type="match status" value="1"/>
</dbReference>
<keyword evidence="5" id="KW-1185">Reference proteome</keyword>
<proteinExistence type="predicted"/>
<keyword evidence="3" id="KW-0472">Membrane</keyword>
<reference evidence="4" key="1">
    <citation type="submission" date="2022-04" db="EMBL/GenBank/DDBJ databases">
        <title>Hymenobacter sp. isolated from the air.</title>
        <authorList>
            <person name="Won M."/>
            <person name="Lee C.-M."/>
            <person name="Woen H.-Y."/>
            <person name="Kwon S.-W."/>
        </authorList>
    </citation>
    <scope>NUCLEOTIDE SEQUENCE</scope>
    <source>
        <strain evidence="4">5420S-77</strain>
    </source>
</reference>
<name>A0ABY4G9F4_9BACT</name>
<dbReference type="Proteomes" id="UP000830401">
    <property type="component" value="Chromosome"/>
</dbReference>
<organism evidence="4 5">
    <name type="scientific">Hymenobacter volaticus</name>
    <dbReference type="NCBI Taxonomy" id="2932254"/>
    <lineage>
        <taxon>Bacteria</taxon>
        <taxon>Pseudomonadati</taxon>
        <taxon>Bacteroidota</taxon>
        <taxon>Cytophagia</taxon>
        <taxon>Cytophagales</taxon>
        <taxon>Hymenobacteraceae</taxon>
        <taxon>Hymenobacter</taxon>
    </lineage>
</organism>
<dbReference type="Gene3D" id="3.40.50.11350">
    <property type="match status" value="1"/>
</dbReference>
<accession>A0ABY4G9F4</accession>
<keyword evidence="1" id="KW-0328">Glycosyltransferase</keyword>
<keyword evidence="3" id="KW-0812">Transmembrane</keyword>
<keyword evidence="2" id="KW-0808">Transferase</keyword>
<evidence type="ECO:0000313" key="4">
    <source>
        <dbReference type="EMBL" id="UOQ67219.1"/>
    </source>
</evidence>
<sequence length="247" mass="29515">MGKEVIWCFSMFTLILFVEKIILYSIMNYIQNMSADYIHIHNRSRWWAMLRKMKVQQTLNKLKLTTYIDFNDESRNKEYKRSLIDNTVVFCDGWLFRTHETVQKYRSVYQDIFRPRVDEAQIKEQYLRKSSSEEVIIGLHIRRGDYKEFEDGRCFYADEVYIDKLQQLINQLFVKFKILVFSNDKDLNKPLYHSTWGGRVTFSEKSALVDHYLMSKCDYLMGPPSTFSMCASYIGEVPLYHIQSEKG</sequence>
<evidence type="ECO:0000256" key="2">
    <source>
        <dbReference type="ARBA" id="ARBA00022679"/>
    </source>
</evidence>
<evidence type="ECO:0000256" key="3">
    <source>
        <dbReference type="SAM" id="Phobius"/>
    </source>
</evidence>
<dbReference type="InterPro" id="IPR002516">
    <property type="entry name" value="Glyco_trans_11"/>
</dbReference>
<gene>
    <name evidence="4" type="ORF">MUN86_04795</name>
</gene>
<dbReference type="PANTHER" id="PTHR11927">
    <property type="entry name" value="GALACTOSIDE 2-L-FUCOSYLTRANSFERASE"/>
    <property type="match status" value="1"/>
</dbReference>
<keyword evidence="3" id="KW-1133">Transmembrane helix</keyword>
<feature type="transmembrane region" description="Helical" evidence="3">
    <location>
        <begin position="7"/>
        <end position="27"/>
    </location>
</feature>
<evidence type="ECO:0000256" key="1">
    <source>
        <dbReference type="ARBA" id="ARBA00022676"/>
    </source>
</evidence>
<dbReference type="RefSeq" id="WP_245122407.1">
    <property type="nucleotide sequence ID" value="NZ_CP095061.1"/>
</dbReference>
<evidence type="ECO:0000313" key="5">
    <source>
        <dbReference type="Proteomes" id="UP000830401"/>
    </source>
</evidence>